<dbReference type="EMBL" id="DQ118863">
    <property type="protein sequence ID" value="AAZ23103.1"/>
    <property type="molecule type" value="Genomic_DNA"/>
</dbReference>
<accession>Q45R57</accession>
<dbReference type="AlphaFoldDB" id="Q45R57"/>
<feature type="compositionally biased region" description="Polar residues" evidence="1">
    <location>
        <begin position="29"/>
        <end position="38"/>
    </location>
</feature>
<reference evidence="2" key="1">
    <citation type="journal article" date="2006" name="J. Ind. Microbiol. Biotechnol.">
        <title>The lipopeptide antibiotic A54145 biosynthetic gene cluster from Streptomyces fradiae.</title>
        <authorList>
            <person name="Miao V."/>
            <person name="Brost R."/>
            <person name="Chapple J."/>
            <person name="She K."/>
            <person name="Coeffet-Le Gal M.F."/>
            <person name="Baltz R.H."/>
        </authorList>
    </citation>
    <scope>NUCLEOTIDE SEQUENCE</scope>
    <source>
        <strain evidence="2">NRRL18158</strain>
    </source>
</reference>
<proteinExistence type="predicted"/>
<feature type="region of interest" description="Disordered" evidence="1">
    <location>
        <begin position="1"/>
        <end position="49"/>
    </location>
</feature>
<feature type="compositionally biased region" description="Pro residues" evidence="1">
    <location>
        <begin position="13"/>
        <end position="25"/>
    </location>
</feature>
<organism evidence="2">
    <name type="scientific">Streptomyces fradiae</name>
    <name type="common">Streptomyces roseoflavus</name>
    <dbReference type="NCBI Taxonomy" id="1906"/>
    <lineage>
        <taxon>Bacteria</taxon>
        <taxon>Bacillati</taxon>
        <taxon>Actinomycetota</taxon>
        <taxon>Actinomycetes</taxon>
        <taxon>Kitasatosporales</taxon>
        <taxon>Streptomycetaceae</taxon>
        <taxon>Streptomyces</taxon>
    </lineage>
</organism>
<evidence type="ECO:0008006" key="3">
    <source>
        <dbReference type="Google" id="ProtNLM"/>
    </source>
</evidence>
<protein>
    <recommendedName>
        <fullName evidence="3">Amidinotransferase</fullName>
    </recommendedName>
</protein>
<evidence type="ECO:0000313" key="2">
    <source>
        <dbReference type="EMBL" id="AAZ23103.1"/>
    </source>
</evidence>
<sequence length="315" mass="34529">MRRDATTARPGPRGHPTPPRHPGPSPRTQGGTRMSTNGAPAVPQEPRPEREAVAHRLLMCRPQYFDVTYRINPWMNPEKPTDTGTALLQWEQLRELYLSLGHTVEVVEPIEGLPDMVFAANGATVVDGKVLGARFRHRERTAEGPAYLDWFARHGFHDLLWPEHINEGEGDYLRVGRRLLAGTGFRTDARSHAEAQEFFGLPVTGLTLVDPNFYHLDTALSVLSEDEIMYYPPAFSPGSRAVLREMFPDAVLASGQDAAVFGLNAFSDGLNVLLPQAATGLAAQVKERGFRPVAVSLGELLKAGGSVKCCTLVLS</sequence>
<name>Q45R57_STRFR</name>
<dbReference type="Gene3D" id="3.75.10.10">
    <property type="entry name" value="L-arginine/glycine Amidinotransferase, Chain A"/>
    <property type="match status" value="1"/>
</dbReference>
<dbReference type="NCBIfam" id="NF045659">
    <property type="entry name" value="DiMArgaseDdahMtb"/>
    <property type="match status" value="1"/>
</dbReference>
<evidence type="ECO:0000256" key="1">
    <source>
        <dbReference type="SAM" id="MobiDB-lite"/>
    </source>
</evidence>
<dbReference type="SUPFAM" id="SSF55909">
    <property type="entry name" value="Pentein"/>
    <property type="match status" value="1"/>
</dbReference>